<dbReference type="Proteomes" id="UP001203852">
    <property type="component" value="Unassembled WGS sequence"/>
</dbReference>
<feature type="compositionally biased region" description="Polar residues" evidence="1">
    <location>
        <begin position="432"/>
        <end position="443"/>
    </location>
</feature>
<evidence type="ECO:0000313" key="2">
    <source>
        <dbReference type="EMBL" id="KAI1609960.1"/>
    </source>
</evidence>
<feature type="compositionally biased region" description="Basic and acidic residues" evidence="1">
    <location>
        <begin position="646"/>
        <end position="663"/>
    </location>
</feature>
<accession>A0AAN6DNP1</accession>
<dbReference type="AlphaFoldDB" id="A0AAN6DNP1"/>
<feature type="region of interest" description="Disordered" evidence="1">
    <location>
        <begin position="154"/>
        <end position="208"/>
    </location>
</feature>
<feature type="compositionally biased region" description="Basic and acidic residues" evidence="1">
    <location>
        <begin position="114"/>
        <end position="127"/>
    </location>
</feature>
<gene>
    <name evidence="2" type="ORF">EDD36DRAFT_422032</name>
</gene>
<feature type="region of interest" description="Disordered" evidence="1">
    <location>
        <begin position="1"/>
        <end position="128"/>
    </location>
</feature>
<feature type="compositionally biased region" description="Basic and acidic residues" evidence="1">
    <location>
        <begin position="373"/>
        <end position="393"/>
    </location>
</feature>
<reference evidence="2" key="1">
    <citation type="journal article" date="2022" name="bioRxiv">
        <title>Deciphering the potential niche of two novel black yeast fungi from a biological soil crust based on their genomes, phenotypes, and melanin regulation.</title>
        <authorList>
            <consortium name="DOE Joint Genome Institute"/>
            <person name="Carr E.C."/>
            <person name="Barton Q."/>
            <person name="Grambo S."/>
            <person name="Sullivan M."/>
            <person name="Renfro C.M."/>
            <person name="Kuo A."/>
            <person name="Pangilinan J."/>
            <person name="Lipzen A."/>
            <person name="Keymanesh K."/>
            <person name="Savage E."/>
            <person name="Barry K."/>
            <person name="Grigoriev I.V."/>
            <person name="Riekhof W.R."/>
            <person name="Harris S.S."/>
        </authorList>
    </citation>
    <scope>NUCLEOTIDE SEQUENCE</scope>
    <source>
        <strain evidence="2">JF 03-4F</strain>
    </source>
</reference>
<feature type="compositionally biased region" description="Basic and acidic residues" evidence="1">
    <location>
        <begin position="79"/>
        <end position="95"/>
    </location>
</feature>
<keyword evidence="3" id="KW-1185">Reference proteome</keyword>
<feature type="compositionally biased region" description="Low complexity" evidence="1">
    <location>
        <begin position="495"/>
        <end position="516"/>
    </location>
</feature>
<sequence length="663" mass="73521">MPETGRRQPRVASVEDWDDDAQTALPGSRTTANVAIKRPQQELTIRSREQRISGDAIDSGYASRADTLVSESTGRSRRKMLDLKLDTAIPERERQPYGNPQSAPAKPSTRRQSSSRDDKDLNAEPRPAKARAIVHKWGTCQVCDHYGEHIDIQQERSRTSKFAPSPSSPDSVRQSAPRGVRDDVALSSRPRRPSLERQPRPISMASAHQPPAHYFTPAIYGTPVVASPGWATPVTPTVSFNPPTYSYTPTSPLPGSSFSYQQFPQYVDAPHPMDRPPSRGSRRPSPVRRSSTYGDPVIRQSYPDGTTARLERDSPRESRPILASRQSVRTVESDRIAMPPPPPPPLKQQQPEIVLVRRPSNRRAKTYHPSEPPVRERRYESDHYDDEHVDVPKSRGPPAGTKDRREPPSLPPSSYRGPVYIDSRDRPGLARNYTTPNATTKVASSKVHEAPRRSTLATVPLEQKADDVEEYIRRRSKTSSELTAEALRNLNKGNTSSKSETGSSYSHKSLQSSSKDSSGRGRSHTSGTRTSITLPGGLNMSIPKDYMEKGRPLSINVNGLVLSVSAEGQQHVKEQKAIDRAPSINSRESRKSLSSGISSRGKERDPTHASRRPSGASYAEDRIPSVRSSRQPSRAPSVSRQSYEYTTRRQSVDYKGYEDIAGA</sequence>
<feature type="compositionally biased region" description="Polar residues" evidence="1">
    <location>
        <begin position="626"/>
        <end position="645"/>
    </location>
</feature>
<organism evidence="2 3">
    <name type="scientific">Exophiala viscosa</name>
    <dbReference type="NCBI Taxonomy" id="2486360"/>
    <lineage>
        <taxon>Eukaryota</taxon>
        <taxon>Fungi</taxon>
        <taxon>Dikarya</taxon>
        <taxon>Ascomycota</taxon>
        <taxon>Pezizomycotina</taxon>
        <taxon>Eurotiomycetes</taxon>
        <taxon>Chaetothyriomycetidae</taxon>
        <taxon>Chaetothyriales</taxon>
        <taxon>Herpotrichiellaceae</taxon>
        <taxon>Exophiala</taxon>
    </lineage>
</organism>
<feature type="compositionally biased region" description="Basic and acidic residues" evidence="1">
    <location>
        <begin position="570"/>
        <end position="579"/>
    </location>
</feature>
<evidence type="ECO:0000313" key="3">
    <source>
        <dbReference type="Proteomes" id="UP001203852"/>
    </source>
</evidence>
<feature type="region of interest" description="Disordered" evidence="1">
    <location>
        <begin position="266"/>
        <end position="545"/>
    </location>
</feature>
<dbReference type="EMBL" id="MU404359">
    <property type="protein sequence ID" value="KAI1609960.1"/>
    <property type="molecule type" value="Genomic_DNA"/>
</dbReference>
<protein>
    <submittedName>
        <fullName evidence="2">Uncharacterized protein</fullName>
    </submittedName>
</protein>
<feature type="compositionally biased region" description="Basic and acidic residues" evidence="1">
    <location>
        <begin position="309"/>
        <end position="319"/>
    </location>
</feature>
<name>A0AAN6DNP1_9EURO</name>
<evidence type="ECO:0000256" key="1">
    <source>
        <dbReference type="SAM" id="MobiDB-lite"/>
    </source>
</evidence>
<feature type="region of interest" description="Disordered" evidence="1">
    <location>
        <begin position="568"/>
        <end position="663"/>
    </location>
</feature>
<comment type="caution">
    <text evidence="2">The sequence shown here is derived from an EMBL/GenBank/DDBJ whole genome shotgun (WGS) entry which is preliminary data.</text>
</comment>
<proteinExistence type="predicted"/>
<feature type="compositionally biased region" description="Basic and acidic residues" evidence="1">
    <location>
        <begin position="463"/>
        <end position="473"/>
    </location>
</feature>